<accession>A0ABW1ZQ64</accession>
<dbReference type="InterPro" id="IPR003115">
    <property type="entry name" value="ParB_N"/>
</dbReference>
<sequence>MDVIQPSLFAQPLDTTPQTVALAEIKPGEAKQVIKSVGTVGVLQSVLLRASTDPAFRYEIVEGNRRDYSARHFGLTHVPALITDGSGAQLAAARAIANTARSSNPVQEARAWHAVMQAGVYADVNALAKDFGVPVATVKQRLRLMNLPDELLDGIQDRKIAEGTAEKIANLDEVYRSRALVAYSEVTAAGERFTDAHLKGCAPNGQATSPERCWAA</sequence>
<dbReference type="SUPFAM" id="SSF110849">
    <property type="entry name" value="ParB/Sulfiredoxin"/>
    <property type="match status" value="1"/>
</dbReference>
<dbReference type="PANTHER" id="PTHR33375:SF1">
    <property type="entry name" value="CHROMOSOME-PARTITIONING PROTEIN PARB-RELATED"/>
    <property type="match status" value="1"/>
</dbReference>
<dbReference type="SUPFAM" id="SSF109709">
    <property type="entry name" value="KorB DNA-binding domain-like"/>
    <property type="match status" value="1"/>
</dbReference>
<dbReference type="Pfam" id="PF17762">
    <property type="entry name" value="HTH_ParB"/>
    <property type="match status" value="1"/>
</dbReference>
<dbReference type="NCBIfam" id="TIGR00180">
    <property type="entry name" value="parB_part"/>
    <property type="match status" value="1"/>
</dbReference>
<dbReference type="SMART" id="SM00470">
    <property type="entry name" value="ParB"/>
    <property type="match status" value="1"/>
</dbReference>
<protein>
    <submittedName>
        <fullName evidence="4">ParB/RepB/Spo0J family partition protein</fullName>
    </submittedName>
</protein>
<dbReference type="Proteomes" id="UP001596317">
    <property type="component" value="Unassembled WGS sequence"/>
</dbReference>
<keyword evidence="5" id="KW-1185">Reference proteome</keyword>
<dbReference type="RefSeq" id="WP_380058435.1">
    <property type="nucleotide sequence ID" value="NZ_JBHSWB010000002.1"/>
</dbReference>
<evidence type="ECO:0000313" key="5">
    <source>
        <dbReference type="Proteomes" id="UP001596317"/>
    </source>
</evidence>
<dbReference type="InterPro" id="IPR050336">
    <property type="entry name" value="Chromosome_partition/occlusion"/>
</dbReference>
<gene>
    <name evidence="4" type="ORF">ACFP90_20645</name>
</gene>
<dbReference type="EMBL" id="JBHSWB010000002">
    <property type="protein sequence ID" value="MFC6662466.1"/>
    <property type="molecule type" value="Genomic_DNA"/>
</dbReference>
<evidence type="ECO:0000256" key="1">
    <source>
        <dbReference type="ARBA" id="ARBA00006295"/>
    </source>
</evidence>
<dbReference type="Gene3D" id="1.10.10.2830">
    <property type="match status" value="1"/>
</dbReference>
<evidence type="ECO:0000256" key="2">
    <source>
        <dbReference type="ARBA" id="ARBA00022829"/>
    </source>
</evidence>
<reference evidence="5" key="1">
    <citation type="journal article" date="2019" name="Int. J. Syst. Evol. Microbiol.">
        <title>The Global Catalogue of Microorganisms (GCM) 10K type strain sequencing project: providing services to taxonomists for standard genome sequencing and annotation.</title>
        <authorList>
            <consortium name="The Broad Institute Genomics Platform"/>
            <consortium name="The Broad Institute Genome Sequencing Center for Infectious Disease"/>
            <person name="Wu L."/>
            <person name="Ma J."/>
        </authorList>
    </citation>
    <scope>NUCLEOTIDE SEQUENCE [LARGE SCALE GENOMIC DNA]</scope>
    <source>
        <strain evidence="5">CCUG 63830</strain>
    </source>
</reference>
<proteinExistence type="inferred from homology"/>
<dbReference type="InterPro" id="IPR004437">
    <property type="entry name" value="ParB/RepB/Spo0J"/>
</dbReference>
<feature type="domain" description="ParB-like N-terminal" evidence="3">
    <location>
        <begin position="18"/>
        <end position="99"/>
    </location>
</feature>
<organism evidence="4 5">
    <name type="scientific">Deinococcus multiflagellatus</name>
    <dbReference type="NCBI Taxonomy" id="1656887"/>
    <lineage>
        <taxon>Bacteria</taxon>
        <taxon>Thermotogati</taxon>
        <taxon>Deinococcota</taxon>
        <taxon>Deinococci</taxon>
        <taxon>Deinococcales</taxon>
        <taxon>Deinococcaceae</taxon>
        <taxon>Deinococcus</taxon>
    </lineage>
</organism>
<comment type="similarity">
    <text evidence="1">Belongs to the ParB family.</text>
</comment>
<evidence type="ECO:0000259" key="3">
    <source>
        <dbReference type="SMART" id="SM00470"/>
    </source>
</evidence>
<keyword evidence="2" id="KW-0159">Chromosome partition</keyword>
<dbReference type="Gene3D" id="3.90.1530.30">
    <property type="match status" value="1"/>
</dbReference>
<evidence type="ECO:0000313" key="4">
    <source>
        <dbReference type="EMBL" id="MFC6662466.1"/>
    </source>
</evidence>
<name>A0ABW1ZQ64_9DEIO</name>
<dbReference type="PANTHER" id="PTHR33375">
    <property type="entry name" value="CHROMOSOME-PARTITIONING PROTEIN PARB-RELATED"/>
    <property type="match status" value="1"/>
</dbReference>
<comment type="caution">
    <text evidence="4">The sequence shown here is derived from an EMBL/GenBank/DDBJ whole genome shotgun (WGS) entry which is preliminary data.</text>
</comment>
<dbReference type="Pfam" id="PF02195">
    <property type="entry name" value="ParB_N"/>
    <property type="match status" value="1"/>
</dbReference>
<dbReference type="InterPro" id="IPR041468">
    <property type="entry name" value="HTH_ParB/Spo0J"/>
</dbReference>
<dbReference type="InterPro" id="IPR036086">
    <property type="entry name" value="ParB/Sulfiredoxin_sf"/>
</dbReference>